<keyword evidence="8 9" id="KW-0539">Nucleus</keyword>
<keyword evidence="12" id="KW-1185">Reference proteome</keyword>
<evidence type="ECO:0000256" key="10">
    <source>
        <dbReference type="SAM" id="MobiDB-lite"/>
    </source>
</evidence>
<evidence type="ECO:0000256" key="6">
    <source>
        <dbReference type="ARBA" id="ARBA00023125"/>
    </source>
</evidence>
<comment type="subcellular location">
    <subcellularLocation>
        <location evidence="9">Nucleus</location>
    </subcellularLocation>
</comment>
<comment type="similarity">
    <text evidence="1">Belongs to the DMRT family.</text>
</comment>
<protein>
    <submittedName>
        <fullName evidence="13">Doublesex- and mab-3-related transcription factor 3</fullName>
    </submittedName>
</protein>
<feature type="region of interest" description="Disordered" evidence="10">
    <location>
        <begin position="453"/>
        <end position="475"/>
    </location>
</feature>
<name>A0ABM4YLX4_VULVU</name>
<dbReference type="InterPro" id="IPR005173">
    <property type="entry name" value="DMA"/>
</dbReference>
<dbReference type="SUPFAM" id="SSF82927">
    <property type="entry name" value="Cysteine-rich DNA binding domain, (DM domain)"/>
    <property type="match status" value="1"/>
</dbReference>
<proteinExistence type="inferred from homology"/>
<dbReference type="Pfam" id="PF00751">
    <property type="entry name" value="DM"/>
    <property type="match status" value="1"/>
</dbReference>
<dbReference type="PANTHER" id="PTHR12322:SF120">
    <property type="entry name" value="DOUBLESEX- AND MAB-3-RELATED TRANSCRIPTION FACTOR 3"/>
    <property type="match status" value="1"/>
</dbReference>
<feature type="compositionally biased region" description="Basic and acidic residues" evidence="10">
    <location>
        <begin position="173"/>
        <end position="182"/>
    </location>
</feature>
<dbReference type="InterPro" id="IPR036407">
    <property type="entry name" value="DM_DNA-bd_sf"/>
</dbReference>
<evidence type="ECO:0000256" key="5">
    <source>
        <dbReference type="ARBA" id="ARBA00023015"/>
    </source>
</evidence>
<dbReference type="Gene3D" id="4.10.1040.10">
    <property type="entry name" value="DM DNA-binding domain"/>
    <property type="match status" value="1"/>
</dbReference>
<dbReference type="Proteomes" id="UP001652641">
    <property type="component" value="Chromosome 1"/>
</dbReference>
<keyword evidence="5" id="KW-0805">Transcription regulation</keyword>
<reference evidence="13" key="2">
    <citation type="submission" date="2025-08" db="UniProtKB">
        <authorList>
            <consortium name="RefSeq"/>
        </authorList>
    </citation>
    <scope>IDENTIFICATION</scope>
    <source>
        <tissue evidence="13">Cell line</tissue>
    </source>
</reference>
<evidence type="ECO:0000256" key="8">
    <source>
        <dbReference type="ARBA" id="ARBA00023242"/>
    </source>
</evidence>
<evidence type="ECO:0000256" key="3">
    <source>
        <dbReference type="ARBA" id="ARBA00022833"/>
    </source>
</evidence>
<organism evidence="12 13">
    <name type="scientific">Vulpes vulpes</name>
    <name type="common">Red fox</name>
    <dbReference type="NCBI Taxonomy" id="9627"/>
    <lineage>
        <taxon>Eukaryota</taxon>
        <taxon>Metazoa</taxon>
        <taxon>Chordata</taxon>
        <taxon>Craniata</taxon>
        <taxon>Vertebrata</taxon>
        <taxon>Euteleostomi</taxon>
        <taxon>Mammalia</taxon>
        <taxon>Eutheria</taxon>
        <taxon>Laurasiatheria</taxon>
        <taxon>Carnivora</taxon>
        <taxon>Caniformia</taxon>
        <taxon>Canidae</taxon>
        <taxon>Vulpes</taxon>
    </lineage>
</organism>
<dbReference type="InterPro" id="IPR009060">
    <property type="entry name" value="UBA-like_sf"/>
</dbReference>
<evidence type="ECO:0000259" key="11">
    <source>
        <dbReference type="PROSITE" id="PS50809"/>
    </source>
</evidence>
<reference evidence="12" key="1">
    <citation type="submission" date="2025-05" db="UniProtKB">
        <authorList>
            <consortium name="RefSeq"/>
        </authorList>
    </citation>
    <scope>NUCLEOTIDE SEQUENCE [LARGE SCALE GENOMIC DNA]</scope>
</reference>
<keyword evidence="4" id="KW-0221">Differentiation</keyword>
<feature type="region of interest" description="Disordered" evidence="10">
    <location>
        <begin position="89"/>
        <end position="129"/>
    </location>
</feature>
<sequence>MNGYGSPYLYMGGPVSQPPRAPLQRTPKCARCRNHGVLSWLKGHKRYCRFKDCTCEKCILIIERQRVMAAQVALRRQQANESLESLIPDSLRALPGPPPPGDAAAAPPPPQTSQPSQPPPPPPRPAADLAAAAALRWASEPQPGALQAPLAKPDLAEDRLGDGGGSADNAEGFSDKEADQRSSPDAAHSKGCFGPESPEVVSVDEGGFALAKGGGAPGSRPGSPKCAAEQSHLLIEGPSGTVSLPFSLKANRPPLEVLKKIFPGQKPAVLELILKGCGGDLVGAVEVLLSSRSSAAAASERTAAEPEALVLPPNGHLFEHGLGSYPLSASKWSVGSAFRVPDTLRFSADSANVVPSPLAVPLQHPFPQPPRYPLMLRNTLARNQSSPFLPNDVTLWNTMTLQQQYQLRSQYVGPFPANSGVFRGSPVLPARAPEDPRIPLPDDGCPIVAKQPLYAEEDYDERSDSSDSRILNTSS</sequence>
<dbReference type="InterPro" id="IPR026607">
    <property type="entry name" value="DMRT"/>
</dbReference>
<feature type="DNA-binding region" description="DM" evidence="9">
    <location>
        <begin position="29"/>
        <end position="76"/>
    </location>
</feature>
<dbReference type="SMART" id="SM00301">
    <property type="entry name" value="DM"/>
    <property type="match status" value="1"/>
</dbReference>
<gene>
    <name evidence="13" type="primary">DMRT3</name>
</gene>
<evidence type="ECO:0000256" key="2">
    <source>
        <dbReference type="ARBA" id="ARBA00022723"/>
    </source>
</evidence>
<accession>A0ABM4YLX4</accession>
<dbReference type="PROSITE" id="PS40000">
    <property type="entry name" value="DM_1"/>
    <property type="match status" value="1"/>
</dbReference>
<dbReference type="SUPFAM" id="SSF46934">
    <property type="entry name" value="UBA-like"/>
    <property type="match status" value="1"/>
</dbReference>
<dbReference type="GeneID" id="112922073"/>
<feature type="domain" description="DM" evidence="11">
    <location>
        <begin position="29"/>
        <end position="76"/>
    </location>
</feature>
<keyword evidence="3 9" id="KW-0862">Zinc</keyword>
<feature type="region of interest" description="Disordered" evidence="10">
    <location>
        <begin position="155"/>
        <end position="199"/>
    </location>
</feature>
<evidence type="ECO:0000256" key="4">
    <source>
        <dbReference type="ARBA" id="ARBA00022928"/>
    </source>
</evidence>
<dbReference type="PROSITE" id="PS50809">
    <property type="entry name" value="DM_2"/>
    <property type="match status" value="1"/>
</dbReference>
<evidence type="ECO:0000256" key="1">
    <source>
        <dbReference type="ARBA" id="ARBA00006834"/>
    </source>
</evidence>
<keyword evidence="6 9" id="KW-0238">DNA-binding</keyword>
<keyword evidence="2 9" id="KW-0479">Metal-binding</keyword>
<feature type="compositionally biased region" description="Pro residues" evidence="10">
    <location>
        <begin position="95"/>
        <end position="125"/>
    </location>
</feature>
<evidence type="ECO:0000313" key="12">
    <source>
        <dbReference type="Proteomes" id="UP001652641"/>
    </source>
</evidence>
<dbReference type="Pfam" id="PF03474">
    <property type="entry name" value="DMA"/>
    <property type="match status" value="1"/>
</dbReference>
<dbReference type="RefSeq" id="XP_072591294.1">
    <property type="nucleotide sequence ID" value="XM_072735193.1"/>
</dbReference>
<keyword evidence="4" id="KW-0726">Sexual differentiation</keyword>
<keyword evidence="7" id="KW-0804">Transcription</keyword>
<dbReference type="PANTHER" id="PTHR12322">
    <property type="entry name" value="DOUBLESEX AND MAB-3 RELATED TRANSCRIPTION FACTOR DMRT"/>
    <property type="match status" value="1"/>
</dbReference>
<evidence type="ECO:0000256" key="7">
    <source>
        <dbReference type="ARBA" id="ARBA00023163"/>
    </source>
</evidence>
<dbReference type="InterPro" id="IPR001275">
    <property type="entry name" value="DM_DNA-bd"/>
</dbReference>
<evidence type="ECO:0000256" key="9">
    <source>
        <dbReference type="PROSITE-ProRule" id="PRU00070"/>
    </source>
</evidence>
<evidence type="ECO:0000313" key="13">
    <source>
        <dbReference type="RefSeq" id="XP_072591294.1"/>
    </source>
</evidence>